<protein>
    <submittedName>
        <fullName evidence="6">PTS lichenan transporter subunit IIC</fullName>
    </submittedName>
</protein>
<dbReference type="InterPro" id="IPR036388">
    <property type="entry name" value="WH-like_DNA-bd_sf"/>
</dbReference>
<keyword evidence="1" id="KW-0808">Transferase</keyword>
<dbReference type="InterPro" id="IPR036095">
    <property type="entry name" value="PTS_EIIB-like_sf"/>
</dbReference>
<dbReference type="InterPro" id="IPR016152">
    <property type="entry name" value="PTrfase/Anion_transptr"/>
</dbReference>
<dbReference type="SUPFAM" id="SSF52794">
    <property type="entry name" value="PTS system IIB component-like"/>
    <property type="match status" value="1"/>
</dbReference>
<dbReference type="GO" id="GO:0009401">
    <property type="term" value="P:phosphoenolpyruvate-dependent sugar phosphotransferase system"/>
    <property type="evidence" value="ECO:0007669"/>
    <property type="project" value="InterPro"/>
</dbReference>
<name>A0A2B0MNH6_BACCE</name>
<dbReference type="Proteomes" id="UP000242656">
    <property type="component" value="Unassembled WGS sequence"/>
</dbReference>
<feature type="domain" description="PRD" evidence="5">
    <location>
        <begin position="306"/>
        <end position="413"/>
    </location>
</feature>
<dbReference type="GO" id="GO:0008982">
    <property type="term" value="F:protein-N(PI)-phosphohistidine-sugar phosphotransferase activity"/>
    <property type="evidence" value="ECO:0007669"/>
    <property type="project" value="InterPro"/>
</dbReference>
<dbReference type="GO" id="GO:0006355">
    <property type="term" value="P:regulation of DNA-templated transcription"/>
    <property type="evidence" value="ECO:0007669"/>
    <property type="project" value="InterPro"/>
</dbReference>
<evidence type="ECO:0000259" key="3">
    <source>
        <dbReference type="PROSITE" id="PS51094"/>
    </source>
</evidence>
<dbReference type="Gene3D" id="1.10.1790.10">
    <property type="entry name" value="PRD domain"/>
    <property type="match status" value="2"/>
</dbReference>
<dbReference type="InterPro" id="IPR036390">
    <property type="entry name" value="WH_DNA-bd_sf"/>
</dbReference>
<dbReference type="InterPro" id="IPR013196">
    <property type="entry name" value="HTH_11"/>
</dbReference>
<evidence type="ECO:0000313" key="6">
    <source>
        <dbReference type="EMBL" id="PFK47718.1"/>
    </source>
</evidence>
<dbReference type="EMBL" id="NUWN01000004">
    <property type="protein sequence ID" value="PFK47718.1"/>
    <property type="molecule type" value="Genomic_DNA"/>
</dbReference>
<dbReference type="PROSITE" id="PS51094">
    <property type="entry name" value="PTS_EIIA_TYPE_2"/>
    <property type="match status" value="1"/>
</dbReference>
<evidence type="ECO:0000256" key="1">
    <source>
        <dbReference type="ARBA" id="ARBA00022679"/>
    </source>
</evidence>
<comment type="caution">
    <text evidence="6">The sequence shown here is derived from an EMBL/GenBank/DDBJ whole genome shotgun (WGS) entry which is preliminary data.</text>
</comment>
<dbReference type="Pfam" id="PF00359">
    <property type="entry name" value="PTS_EIIA_2"/>
    <property type="match status" value="1"/>
</dbReference>
<dbReference type="Gene3D" id="3.40.50.2300">
    <property type="match status" value="1"/>
</dbReference>
<dbReference type="InterPro" id="IPR011608">
    <property type="entry name" value="PRD"/>
</dbReference>
<dbReference type="SUPFAM" id="SSF55804">
    <property type="entry name" value="Phoshotransferase/anion transport protein"/>
    <property type="match status" value="1"/>
</dbReference>
<feature type="domain" description="PTS EIIA type-2" evidence="3">
    <location>
        <begin position="556"/>
        <end position="699"/>
    </location>
</feature>
<dbReference type="Gene3D" id="1.10.10.10">
    <property type="entry name" value="Winged helix-like DNA-binding domain superfamily/Winged helix DNA-binding domain"/>
    <property type="match status" value="1"/>
</dbReference>
<dbReference type="InterPro" id="IPR013011">
    <property type="entry name" value="PTS_EIIB_2"/>
</dbReference>
<dbReference type="InterPro" id="IPR036634">
    <property type="entry name" value="PRD_sf"/>
</dbReference>
<feature type="domain" description="PTS EIIB type-2" evidence="4">
    <location>
        <begin position="418"/>
        <end position="506"/>
    </location>
</feature>
<dbReference type="Pfam" id="PF08279">
    <property type="entry name" value="HTH_11"/>
    <property type="match status" value="1"/>
</dbReference>
<dbReference type="Pfam" id="PF00874">
    <property type="entry name" value="PRD"/>
    <property type="match status" value="2"/>
</dbReference>
<dbReference type="PROSITE" id="PS51099">
    <property type="entry name" value="PTS_EIIB_TYPE_2"/>
    <property type="match status" value="1"/>
</dbReference>
<dbReference type="InterPro" id="IPR050661">
    <property type="entry name" value="BglG_antiterminators"/>
</dbReference>
<dbReference type="PROSITE" id="PS00372">
    <property type="entry name" value="PTS_EIIA_TYPE_2_HIS"/>
    <property type="match status" value="1"/>
</dbReference>
<feature type="domain" description="PRD" evidence="5">
    <location>
        <begin position="196"/>
        <end position="301"/>
    </location>
</feature>
<dbReference type="SUPFAM" id="SSF63520">
    <property type="entry name" value="PTS-regulatory domain, PRD"/>
    <property type="match status" value="2"/>
</dbReference>
<dbReference type="PANTHER" id="PTHR30185:SF9">
    <property type="entry name" value="MANNITOL-SPECIFIC PHOSPHOTRANSFERASE ENZYME IIA COMPONENT"/>
    <property type="match status" value="1"/>
</dbReference>
<evidence type="ECO:0000259" key="4">
    <source>
        <dbReference type="PROSITE" id="PS51099"/>
    </source>
</evidence>
<evidence type="ECO:0000256" key="2">
    <source>
        <dbReference type="ARBA" id="ARBA00022737"/>
    </source>
</evidence>
<organism evidence="6 7">
    <name type="scientific">Bacillus cereus</name>
    <dbReference type="NCBI Taxonomy" id="1396"/>
    <lineage>
        <taxon>Bacteria</taxon>
        <taxon>Bacillati</taxon>
        <taxon>Bacillota</taxon>
        <taxon>Bacilli</taxon>
        <taxon>Bacillales</taxon>
        <taxon>Bacillaceae</taxon>
        <taxon>Bacillus</taxon>
        <taxon>Bacillus cereus group</taxon>
    </lineage>
</organism>
<dbReference type="AlphaFoldDB" id="A0A2B0MNH6"/>
<dbReference type="Gene3D" id="3.40.930.10">
    <property type="entry name" value="Mannitol-specific EII, Chain A"/>
    <property type="match status" value="1"/>
</dbReference>
<dbReference type="SUPFAM" id="SSF46785">
    <property type="entry name" value="Winged helix' DNA-binding domain"/>
    <property type="match status" value="1"/>
</dbReference>
<evidence type="ECO:0000259" key="5">
    <source>
        <dbReference type="PROSITE" id="PS51372"/>
    </source>
</evidence>
<dbReference type="PANTHER" id="PTHR30185">
    <property type="entry name" value="CRYPTIC BETA-GLUCOSIDE BGL OPERON ANTITERMINATOR"/>
    <property type="match status" value="1"/>
</dbReference>
<dbReference type="InterPro" id="IPR002178">
    <property type="entry name" value="PTS_EIIA_type-2_dom"/>
</dbReference>
<proteinExistence type="predicted"/>
<dbReference type="CDD" id="cd05568">
    <property type="entry name" value="PTS_IIB_bgl_like"/>
    <property type="match status" value="1"/>
</dbReference>
<dbReference type="CDD" id="cd00211">
    <property type="entry name" value="PTS_IIA_fru"/>
    <property type="match status" value="1"/>
</dbReference>
<gene>
    <name evidence="6" type="ORF">COI93_01095</name>
</gene>
<evidence type="ECO:0000313" key="7">
    <source>
        <dbReference type="Proteomes" id="UP000242656"/>
    </source>
</evidence>
<reference evidence="6 7" key="1">
    <citation type="submission" date="2017-09" db="EMBL/GenBank/DDBJ databases">
        <title>Large-scale bioinformatics analysis of Bacillus genomes uncovers conserved roles of natural products in bacterial physiology.</title>
        <authorList>
            <consortium name="Agbiome Team Llc"/>
            <person name="Bleich R.M."/>
            <person name="Grubbs K.J."/>
            <person name="Santa Maria K.C."/>
            <person name="Allen S.E."/>
            <person name="Farag S."/>
            <person name="Shank E.A."/>
            <person name="Bowers A."/>
        </authorList>
    </citation>
    <scope>NUCLEOTIDE SEQUENCE [LARGE SCALE GENOMIC DNA]</scope>
    <source>
        <strain evidence="6 7">AFS083043</strain>
    </source>
</reference>
<dbReference type="PROSITE" id="PS51372">
    <property type="entry name" value="PRD_2"/>
    <property type="match status" value="2"/>
</dbReference>
<sequence length="701" mass="81784">MILDHRSTAILQQIIQADGYTSVEQLMEVLQISKRTVYYDMKKVDDWLHAERLASIQYVRSFGYCLDDETKQTVIQKLHGFTMVQYDYSPQERKAWLALYILTKEKRILLEDLIDLIQVSRNTTLTDLKKMKADLVKFQLSLQFSRKQGYYIEGTEQGKRNLLTFYLSQLIAKHGWEYLISHVRRIVNREESEKNKKEQEELFVIKNILSNCEEFLGVQYTDEVLENLSVYMYLFRNRIVKGQCVEMEEAEKDVLRETKHFEAAKYIGKQFEKMLHVKFPKDEIYYITTHLLGAKVNAQQKEYEKNDVQGIHLIVDRMIKDFQHYACVIFQDFTGLASDLYLHMKPAFYRVKYGIEIENPLLHMIEKSYEEVYILTKKVVHHFEEYVGKQISEDEIAYITMHFGAWMRKEGIVPNPRKTALLVCPNGIGTSRMLQYQLEQLFSSIDILQAISKREYESHTFDVDCIITTTELEKGTIPIFMVNPILTDSEKASLLRKVNAALFSEDQNDSVDIMMQIIQKYANVIDEHSLKKELREFISGPAHLRREEKYKPMLNELLTREYIQLQDRVDSWEEAIQVAAKPLLQTEYISEEYIQEMIANVNNLGPYIVIAPKIAIPHARPEAGVKKLGMSLLQLKESISFSEKQEHAANLIIVLAAIDNETHLKALAQLSDMLSQPENVETLIHSNSKEQMLEMIAKYSN</sequence>
<keyword evidence="2" id="KW-0677">Repeat</keyword>
<dbReference type="RefSeq" id="WP_098489287.1">
    <property type="nucleotide sequence ID" value="NZ_NUWN01000004.1"/>
</dbReference>
<accession>A0A2B0MNH6</accession>